<evidence type="ECO:0000313" key="2">
    <source>
        <dbReference type="Proteomes" id="UP000821865"/>
    </source>
</evidence>
<accession>A0ACB8C0P2</accession>
<dbReference type="EMBL" id="CM023478">
    <property type="protein sequence ID" value="KAH7932839.1"/>
    <property type="molecule type" value="Genomic_DNA"/>
</dbReference>
<sequence length="488" mass="53855">MHFTSAPSFVNDFGVFLQNTPVILHHRLQQVIRTLPIFVFKPLSRRAKLRRARPLRGPQLRLRVDFPQAAMVVQVEGMDISPTEISEEAGWCTISRRERLSPAGKHANPNISPASQAGVGGTNKAQQRPRAHKQQILKAGKMPTLPRDHHKVVIRPRGGLNVATVGVVRLASALYRAASVSPQDAMEDIVCPNIQQNIIVVSTPHSSNAERYRRLASFELDGHKAEAEAALALQQQNYDEHFPPASRSRSRGRTRSRSAAGTRSRQQSRSRSRARSGTPGQSRGRSSSRRPKQAGHRDLELSDKVSWADAVKGSLRRGAQGATASEPSNKRDPRDVALEAVQRENAQLRMVVQQLTQEIREIKQSMAQPSIAKATSVPTSVTNGNDSAAPPAKKRAAASSESQQPDKLEATVIDWRKEQEEMRKLLAEIKTAIRNIGVAVNNLTARTDRVETHIGLRESTPMPTMGPTNRVPEPSAVEPEALSRRRFP</sequence>
<proteinExistence type="predicted"/>
<gene>
    <name evidence="1" type="ORF">HPB49_003346</name>
</gene>
<keyword evidence="2" id="KW-1185">Reference proteome</keyword>
<evidence type="ECO:0000313" key="1">
    <source>
        <dbReference type="EMBL" id="KAH7932839.1"/>
    </source>
</evidence>
<reference evidence="1" key="1">
    <citation type="submission" date="2020-05" db="EMBL/GenBank/DDBJ databases">
        <title>Large-scale comparative analyses of tick genomes elucidate their genetic diversity and vector capacities.</title>
        <authorList>
            <person name="Jia N."/>
            <person name="Wang J."/>
            <person name="Shi W."/>
            <person name="Du L."/>
            <person name="Sun Y."/>
            <person name="Zhan W."/>
            <person name="Jiang J."/>
            <person name="Wang Q."/>
            <person name="Zhang B."/>
            <person name="Ji P."/>
            <person name="Sakyi L.B."/>
            <person name="Cui X."/>
            <person name="Yuan T."/>
            <person name="Jiang B."/>
            <person name="Yang W."/>
            <person name="Lam T.T.-Y."/>
            <person name="Chang Q."/>
            <person name="Ding S."/>
            <person name="Wang X."/>
            <person name="Zhu J."/>
            <person name="Ruan X."/>
            <person name="Zhao L."/>
            <person name="Wei J."/>
            <person name="Que T."/>
            <person name="Du C."/>
            <person name="Cheng J."/>
            <person name="Dai P."/>
            <person name="Han X."/>
            <person name="Huang E."/>
            <person name="Gao Y."/>
            <person name="Liu J."/>
            <person name="Shao H."/>
            <person name="Ye R."/>
            <person name="Li L."/>
            <person name="Wei W."/>
            <person name="Wang X."/>
            <person name="Wang C."/>
            <person name="Yang T."/>
            <person name="Huo Q."/>
            <person name="Li W."/>
            <person name="Guo W."/>
            <person name="Chen H."/>
            <person name="Zhou L."/>
            <person name="Ni X."/>
            <person name="Tian J."/>
            <person name="Zhou Y."/>
            <person name="Sheng Y."/>
            <person name="Liu T."/>
            <person name="Pan Y."/>
            <person name="Xia L."/>
            <person name="Li J."/>
            <person name="Zhao F."/>
            <person name="Cao W."/>
        </authorList>
    </citation>
    <scope>NUCLEOTIDE SEQUENCE</scope>
    <source>
        <strain evidence="1">Dsil-2018</strain>
    </source>
</reference>
<comment type="caution">
    <text evidence="1">The sequence shown here is derived from an EMBL/GenBank/DDBJ whole genome shotgun (WGS) entry which is preliminary data.</text>
</comment>
<name>A0ACB8C0P2_DERSI</name>
<protein>
    <submittedName>
        <fullName evidence="1">Uncharacterized protein</fullName>
    </submittedName>
</protein>
<dbReference type="Proteomes" id="UP000821865">
    <property type="component" value="Chromosome 9"/>
</dbReference>
<organism evidence="1 2">
    <name type="scientific">Dermacentor silvarum</name>
    <name type="common">Tick</name>
    <dbReference type="NCBI Taxonomy" id="543639"/>
    <lineage>
        <taxon>Eukaryota</taxon>
        <taxon>Metazoa</taxon>
        <taxon>Ecdysozoa</taxon>
        <taxon>Arthropoda</taxon>
        <taxon>Chelicerata</taxon>
        <taxon>Arachnida</taxon>
        <taxon>Acari</taxon>
        <taxon>Parasitiformes</taxon>
        <taxon>Ixodida</taxon>
        <taxon>Ixodoidea</taxon>
        <taxon>Ixodidae</taxon>
        <taxon>Rhipicephalinae</taxon>
        <taxon>Dermacentor</taxon>
    </lineage>
</organism>